<keyword evidence="6" id="KW-0472">Membrane</keyword>
<keyword evidence="6" id="KW-1133">Transmembrane helix</keyword>
<keyword evidence="4" id="KW-0186">Copper</keyword>
<dbReference type="PANTHER" id="PTHR34820:SF4">
    <property type="entry name" value="INNER MEMBRANE PROTEIN YEBZ"/>
    <property type="match status" value="1"/>
</dbReference>
<feature type="chain" id="PRO_5027051630" evidence="7">
    <location>
        <begin position="35"/>
        <end position="199"/>
    </location>
</feature>
<comment type="subcellular location">
    <subcellularLocation>
        <location evidence="1">Cell envelope</location>
    </subcellularLocation>
</comment>
<dbReference type="GO" id="GO:0042597">
    <property type="term" value="C:periplasmic space"/>
    <property type="evidence" value="ECO:0007669"/>
    <property type="project" value="InterPro"/>
</dbReference>
<dbReference type="GO" id="GO:0006825">
    <property type="term" value="P:copper ion transport"/>
    <property type="evidence" value="ECO:0007669"/>
    <property type="project" value="InterPro"/>
</dbReference>
<keyword evidence="3 7" id="KW-0732">Signal</keyword>
<protein>
    <submittedName>
        <fullName evidence="9">Copper resistance protein CopC</fullName>
    </submittedName>
</protein>
<evidence type="ECO:0000256" key="2">
    <source>
        <dbReference type="ARBA" id="ARBA00022723"/>
    </source>
</evidence>
<dbReference type="SUPFAM" id="SSF81296">
    <property type="entry name" value="E set domains"/>
    <property type="match status" value="1"/>
</dbReference>
<evidence type="ECO:0000313" key="10">
    <source>
        <dbReference type="Proteomes" id="UP000437709"/>
    </source>
</evidence>
<dbReference type="Gene3D" id="2.60.40.1220">
    <property type="match status" value="1"/>
</dbReference>
<name>A0A6N7EIP1_9MICO</name>
<evidence type="ECO:0000256" key="6">
    <source>
        <dbReference type="SAM" id="Phobius"/>
    </source>
</evidence>
<dbReference type="GO" id="GO:0005886">
    <property type="term" value="C:plasma membrane"/>
    <property type="evidence" value="ECO:0007669"/>
    <property type="project" value="TreeGrafter"/>
</dbReference>
<evidence type="ECO:0000256" key="3">
    <source>
        <dbReference type="ARBA" id="ARBA00022729"/>
    </source>
</evidence>
<keyword evidence="2" id="KW-0479">Metal-binding</keyword>
<keyword evidence="10" id="KW-1185">Reference proteome</keyword>
<comment type="caution">
    <text evidence="9">The sequence shown here is derived from an EMBL/GenBank/DDBJ whole genome shotgun (WGS) entry which is preliminary data.</text>
</comment>
<dbReference type="GO" id="GO:0030313">
    <property type="term" value="C:cell envelope"/>
    <property type="evidence" value="ECO:0007669"/>
    <property type="project" value="UniProtKB-SubCell"/>
</dbReference>
<evidence type="ECO:0000256" key="7">
    <source>
        <dbReference type="SAM" id="SignalP"/>
    </source>
</evidence>
<feature type="domain" description="CopC" evidence="8">
    <location>
        <begin position="35"/>
        <end position="127"/>
    </location>
</feature>
<feature type="transmembrane region" description="Helical" evidence="6">
    <location>
        <begin position="173"/>
        <end position="192"/>
    </location>
</feature>
<gene>
    <name evidence="9" type="ORF">GB881_05930</name>
</gene>
<evidence type="ECO:0000256" key="5">
    <source>
        <dbReference type="SAM" id="MobiDB-lite"/>
    </source>
</evidence>
<organism evidence="9 10">
    <name type="scientific">Georgenia subflava</name>
    <dbReference type="NCBI Taxonomy" id="1622177"/>
    <lineage>
        <taxon>Bacteria</taxon>
        <taxon>Bacillati</taxon>
        <taxon>Actinomycetota</taxon>
        <taxon>Actinomycetes</taxon>
        <taxon>Micrococcales</taxon>
        <taxon>Bogoriellaceae</taxon>
        <taxon>Georgenia</taxon>
    </lineage>
</organism>
<dbReference type="Pfam" id="PF04234">
    <property type="entry name" value="CopC"/>
    <property type="match status" value="1"/>
</dbReference>
<dbReference type="PANTHER" id="PTHR34820">
    <property type="entry name" value="INNER MEMBRANE PROTEIN YEBZ"/>
    <property type="match status" value="1"/>
</dbReference>
<proteinExistence type="predicted"/>
<evidence type="ECO:0000313" key="9">
    <source>
        <dbReference type="EMBL" id="MPV36597.1"/>
    </source>
</evidence>
<dbReference type="InterPro" id="IPR014755">
    <property type="entry name" value="Cu-Rt/internalin_Ig-like"/>
</dbReference>
<evidence type="ECO:0000259" key="8">
    <source>
        <dbReference type="Pfam" id="PF04234"/>
    </source>
</evidence>
<feature type="signal peptide" evidence="7">
    <location>
        <begin position="1"/>
        <end position="34"/>
    </location>
</feature>
<dbReference type="InterPro" id="IPR007348">
    <property type="entry name" value="CopC_dom"/>
</dbReference>
<dbReference type="GO" id="GO:0046688">
    <property type="term" value="P:response to copper ion"/>
    <property type="evidence" value="ECO:0007669"/>
    <property type="project" value="InterPro"/>
</dbReference>
<dbReference type="GO" id="GO:0005507">
    <property type="term" value="F:copper ion binding"/>
    <property type="evidence" value="ECO:0007669"/>
    <property type="project" value="InterPro"/>
</dbReference>
<dbReference type="InterPro" id="IPR014756">
    <property type="entry name" value="Ig_E-set"/>
</dbReference>
<dbReference type="RefSeq" id="WP_152194190.1">
    <property type="nucleotide sequence ID" value="NZ_VUKD01000001.1"/>
</dbReference>
<feature type="region of interest" description="Disordered" evidence="5">
    <location>
        <begin position="129"/>
        <end position="151"/>
    </location>
</feature>
<reference evidence="9 10" key="1">
    <citation type="submission" date="2019-10" db="EMBL/GenBank/DDBJ databases">
        <title>Georgenia wutianyii sp. nov. and Georgenia yuyongxinii sp. nov. isolated from plateau pika (Ochotona curzoniae) in the Qinghai-Tibet plateau of China.</title>
        <authorList>
            <person name="Tian Z."/>
        </authorList>
    </citation>
    <scope>NUCLEOTIDE SEQUENCE [LARGE SCALE GENOMIC DNA]</scope>
    <source>
        <strain evidence="9 10">JCM 19765</strain>
    </source>
</reference>
<evidence type="ECO:0000256" key="1">
    <source>
        <dbReference type="ARBA" id="ARBA00004196"/>
    </source>
</evidence>
<dbReference type="OrthoDB" id="5242236at2"/>
<dbReference type="AlphaFoldDB" id="A0A6N7EIP1"/>
<dbReference type="EMBL" id="WHPC01000015">
    <property type="protein sequence ID" value="MPV36597.1"/>
    <property type="molecule type" value="Genomic_DNA"/>
</dbReference>
<accession>A0A6N7EIP1</accession>
<keyword evidence="6" id="KW-0812">Transmembrane</keyword>
<sequence>MTYLRPVARLFLPVLAVVALLGTLSAALAPAASAHDVLLESSPADGAELTEVPTEVVLTFNNELLDASQAILVTDTAGEPVTDAPTVVAGRTASVPLPELTDGDYAVTWSVVSSDGHRIDGELGFTVAAGSEPSAPTTTDAAPSPDEATTPDATVTVEATSEPEETGAAGLPMWLWLVVSVGALGGVVAVAVRRWRDQG</sequence>
<evidence type="ECO:0000256" key="4">
    <source>
        <dbReference type="ARBA" id="ARBA00023008"/>
    </source>
</evidence>
<dbReference type="InterPro" id="IPR032694">
    <property type="entry name" value="CopC/D"/>
</dbReference>
<dbReference type="Proteomes" id="UP000437709">
    <property type="component" value="Unassembled WGS sequence"/>
</dbReference>